<dbReference type="OrthoDB" id="5597599at2"/>
<keyword evidence="2" id="KW-1185">Reference proteome</keyword>
<dbReference type="Proteomes" id="UP000283786">
    <property type="component" value="Chromosome"/>
</dbReference>
<dbReference type="Pfam" id="PF12224">
    <property type="entry name" value="Amidoligase_2"/>
    <property type="match status" value="1"/>
</dbReference>
<dbReference type="AlphaFoldDB" id="A0A418SHG0"/>
<accession>A0A418SHG0</accession>
<organism evidence="1 2">
    <name type="scientific">Pseudooceanicola algae</name>
    <dbReference type="NCBI Taxonomy" id="1537215"/>
    <lineage>
        <taxon>Bacteria</taxon>
        <taxon>Pseudomonadati</taxon>
        <taxon>Pseudomonadota</taxon>
        <taxon>Alphaproteobacteria</taxon>
        <taxon>Rhodobacterales</taxon>
        <taxon>Paracoccaceae</taxon>
        <taxon>Pseudooceanicola</taxon>
    </lineage>
</organism>
<reference evidence="1 2" key="1">
    <citation type="submission" date="2020-08" db="EMBL/GenBank/DDBJ databases">
        <title>Genome sequence of Rhodobacteraceae bacterium Lw-13e.</title>
        <authorList>
            <person name="Poehlein A."/>
            <person name="Wolter L."/>
            <person name="Daniel R."/>
            <person name="Brinkhoff T."/>
        </authorList>
    </citation>
    <scope>NUCLEOTIDE SEQUENCE [LARGE SCALE GENOMIC DNA]</scope>
    <source>
        <strain evidence="1 2">Lw-13e</strain>
    </source>
</reference>
<dbReference type="EMBL" id="CP060436">
    <property type="protein sequence ID" value="QPM90424.1"/>
    <property type="molecule type" value="Genomic_DNA"/>
</dbReference>
<gene>
    <name evidence="1" type="ORF">PSAL_016620</name>
</gene>
<protein>
    <submittedName>
        <fullName evidence="1">Uncharacterized protein</fullName>
    </submittedName>
</protein>
<evidence type="ECO:0000313" key="2">
    <source>
        <dbReference type="Proteomes" id="UP000283786"/>
    </source>
</evidence>
<dbReference type="KEGG" id="palw:PSAL_016620"/>
<dbReference type="RefSeq" id="WP_119838959.1">
    <property type="nucleotide sequence ID" value="NZ_CP060436.1"/>
</dbReference>
<sequence length="332" mass="36997">MDRTSPNARPPRLPQRRDNDGNTRLLGVEVEFGGLTEDEAAALLADLFDAEIERDGTDLTVSDTPFGRCKIYIDTAYRKQVDSDFGRAALDLARNLVPVELVTSPFDPADLARLDALLVTFEDNGAFGTNRGILLGYGVHLNVQIASPEVGHLWSVLTAFALTEPLIRRAYPIDISRRLLPFVDRYPRSLRDALAKGPPADTRQLTKIYLDHAASRNHALDMLPILAHLDPQLIRRQFGDGSAISARPAWHFRMPDCRIEDPSWSLGAEWANWVAIEALAEDRATLDRLCAAWIDHRRDLTSTGTDWAETVSGVLRASDHARLAGGWRRWSS</sequence>
<dbReference type="InterPro" id="IPR022025">
    <property type="entry name" value="Amidoligase_2"/>
</dbReference>
<name>A0A418SHG0_9RHOB</name>
<proteinExistence type="predicted"/>
<evidence type="ECO:0000313" key="1">
    <source>
        <dbReference type="EMBL" id="QPM90424.1"/>
    </source>
</evidence>